<gene>
    <name evidence="1" type="primary">XynS1</name>
</gene>
<accession>A0A0H4KP70</accession>
<evidence type="ECO:0000313" key="1">
    <source>
        <dbReference type="EMBL" id="AKO90067.1"/>
    </source>
</evidence>
<protein>
    <submittedName>
        <fullName evidence="1">XynS1</fullName>
    </submittedName>
</protein>
<proteinExistence type="predicted"/>
<dbReference type="Pfam" id="PF00395">
    <property type="entry name" value="SLH"/>
    <property type="match status" value="1"/>
</dbReference>
<reference evidence="1" key="1">
    <citation type="submission" date="2015-01" db="EMBL/GenBank/DDBJ databases">
        <authorList>
            <person name="Pason P."/>
            <person name="Ratanakhanokchai K."/>
            <person name="Tachaapaikoon C."/>
            <person name="Waeonukul R."/>
            <person name="Kosugi A."/>
        </authorList>
    </citation>
    <scope>NUCLEOTIDE SEQUENCE</scope>
    <source>
        <strain evidence="1">B-6</strain>
    </source>
</reference>
<dbReference type="SMR" id="A0A0H4KP70"/>
<organism evidence="1">
    <name type="scientific">Paenibacillus curdlanolyticus</name>
    <dbReference type="NCBI Taxonomy" id="59840"/>
    <lineage>
        <taxon>Bacteria</taxon>
        <taxon>Bacillati</taxon>
        <taxon>Bacillota</taxon>
        <taxon>Bacilli</taxon>
        <taxon>Bacillales</taxon>
        <taxon>Paenibacillaceae</taxon>
        <taxon>Paenibacillus</taxon>
    </lineage>
</organism>
<dbReference type="InterPro" id="IPR001119">
    <property type="entry name" value="SLH_dom"/>
</dbReference>
<dbReference type="PROSITE" id="PS51272">
    <property type="entry name" value="SLH"/>
    <property type="match status" value="1"/>
</dbReference>
<sequence>MKKSLSLLVAIAMVFSMFASVAFAAEDAQPSTQDKFDTLKEKGIFEGFPDGSAGLDKNMTRAQFAKVLGLINNLTENAAASKYKDVPANHWAKGFIGAVTEAQLMNGVGANKFDPNGNVTIEALAKTLVLSKGLEPVEGATVAGTSAWAAGYVQAALDAGLIPALSNYKVAATRAQLVEATYTYVVGAVDNSVLKITKAAQTGAKKITIEFSKAVDKNIAIDAKYLAQSLSVTKTFAEDLKSVVLEAGYLPAGDVVVKVGDLEEVTVKAEAEKASKIVIEAESLQKAANQKLGVKKLNQFGEETSVGQTVYTRVFNSTKSKDLTSLVNDDKIDLSHDDNAKIDDVIVVTATSADALNEAKSFKVTAASSATKIKLGAPVPLKDKTRITVGEEGIVLPIELTDQFGKSVTLATYGPWTPQNGQFELSGIKFYVGQDGEIDQIKVDDKGVVTFTAKKAGTVVLTASNPATGAYDAVSFKIEDAVKVKELKLNAPASLVVQKEKVVVPYTAVDQFGNVIAPKDVKLDNVKIHSTVDATYKLNGKGELEFTFSGKGTTLLQAFVDNALTSSVTFEVREEATIKSVKGLKDVLTTLENGASVTIAEKNIEVVDNYGRVKTLDALSVTGKTYSITASGSFKYENGKLNAISVGTGKLTIEYSDSKVSGLKSSEISLTSVKHEDIKSYEIKSIGTIYGNKDNVSGGKYSKTVELNGKTSGGTSVALKNTAPEFVTSSDETIVKADTVNNAVYGLKAGTATVVAYLDGDKVAEAEVTASDAAPVAATAKFVDKDEYSLAKGATVTLTVEVKDQYGVVIEPAGLLTTKDTAVVSIVKVDNKTFKVTGNEKGYATVTYISSNNTTVTATIVVD</sequence>
<dbReference type="EMBL" id="KP723173">
    <property type="protein sequence ID" value="AKO90067.1"/>
    <property type="molecule type" value="Genomic_DNA"/>
</dbReference>
<feature type="non-terminal residue" evidence="1">
    <location>
        <position position="1"/>
    </location>
</feature>
<dbReference type="AlphaFoldDB" id="A0A0H4KP70"/>
<name>A0A0H4KP70_9BACL</name>